<protein>
    <recommendedName>
        <fullName evidence="4">Lipoprotein</fullName>
    </recommendedName>
</protein>
<name>A0ABR6S184_9ENTR</name>
<feature type="signal peptide" evidence="1">
    <location>
        <begin position="1"/>
        <end position="20"/>
    </location>
</feature>
<evidence type="ECO:0000313" key="3">
    <source>
        <dbReference type="Proteomes" id="UP000607331"/>
    </source>
</evidence>
<evidence type="ECO:0008006" key="4">
    <source>
        <dbReference type="Google" id="ProtNLM"/>
    </source>
</evidence>
<dbReference type="EMBL" id="JABBJF010000052">
    <property type="protein sequence ID" value="MBC1189162.1"/>
    <property type="molecule type" value="Genomic_DNA"/>
</dbReference>
<dbReference type="PROSITE" id="PS51257">
    <property type="entry name" value="PROKAR_LIPOPROTEIN"/>
    <property type="match status" value="1"/>
</dbReference>
<dbReference type="Proteomes" id="UP000607331">
    <property type="component" value="Unassembled WGS sequence"/>
</dbReference>
<proteinExistence type="predicted"/>
<gene>
    <name evidence="2" type="ORF">HII27_26270</name>
</gene>
<comment type="caution">
    <text evidence="2">The sequence shown here is derived from an EMBL/GenBank/DDBJ whole genome shotgun (WGS) entry which is preliminary data.</text>
</comment>
<keyword evidence="3" id="KW-1185">Reference proteome</keyword>
<sequence length="159" mass="17312">MKTNKSMALWVLLLAGCAQQSNPQQNTTVRPILTQEISPAYNVESKAKMGDLAVYNTLVSTLKTDMVTLGNASGSMSEIKAGNYCHVGGGIYRNFEDQNAVGLKSIAGQVVSHTDNVKYDKVKNTISPPNTTTFDSTEISIKFTQNVPCHVEKKIVQSR</sequence>
<organism evidence="2 3">
    <name type="scientific">Kluyvera sichuanensis</name>
    <dbReference type="NCBI Taxonomy" id="2725494"/>
    <lineage>
        <taxon>Bacteria</taxon>
        <taxon>Pseudomonadati</taxon>
        <taxon>Pseudomonadota</taxon>
        <taxon>Gammaproteobacteria</taxon>
        <taxon>Enterobacterales</taxon>
        <taxon>Enterobacteriaceae</taxon>
        <taxon>Kluyvera</taxon>
    </lineage>
</organism>
<dbReference type="RefSeq" id="WP_185670163.1">
    <property type="nucleotide sequence ID" value="NZ_JABBJF010000052.1"/>
</dbReference>
<feature type="chain" id="PRO_5046854971" description="Lipoprotein" evidence="1">
    <location>
        <begin position="21"/>
        <end position="159"/>
    </location>
</feature>
<accession>A0ABR6S184</accession>
<evidence type="ECO:0000256" key="1">
    <source>
        <dbReference type="SAM" id="SignalP"/>
    </source>
</evidence>
<keyword evidence="1" id="KW-0732">Signal</keyword>
<evidence type="ECO:0000313" key="2">
    <source>
        <dbReference type="EMBL" id="MBC1189162.1"/>
    </source>
</evidence>
<reference evidence="2 3" key="1">
    <citation type="submission" date="2020-04" db="EMBL/GenBank/DDBJ databases">
        <title>The draft genome of Kluyvera sichuanensis strain SCKS090646.</title>
        <authorList>
            <person name="Wei L."/>
            <person name="Liu L."/>
            <person name="Feng Y."/>
            <person name="Zong Z."/>
        </authorList>
    </citation>
    <scope>NUCLEOTIDE SEQUENCE [LARGE SCALE GENOMIC DNA]</scope>
    <source>
        <strain evidence="2 3">090646</strain>
    </source>
</reference>